<name>A0A2W4ZLF3_9BACT</name>
<gene>
    <name evidence="1" type="ORF">DI626_10750</name>
</gene>
<accession>A0A2W4ZLF3</accession>
<dbReference type="Proteomes" id="UP000249557">
    <property type="component" value="Unassembled WGS sequence"/>
</dbReference>
<protein>
    <submittedName>
        <fullName evidence="1">Uncharacterized protein</fullName>
    </submittedName>
</protein>
<dbReference type="EMBL" id="QFNK01000298">
    <property type="protein sequence ID" value="PZO81542.1"/>
    <property type="molecule type" value="Genomic_DNA"/>
</dbReference>
<proteinExistence type="predicted"/>
<feature type="non-terminal residue" evidence="1">
    <location>
        <position position="1"/>
    </location>
</feature>
<sequence>LAINNSLTNKKSFEGLAQMPAAEYILAPKDGGLEKTLSSQQVKSLNFIDDTVKQMDMSEKLEQRGVYAPFWLCNEGVLVHGTAEQARIAGRVAEDMTYDAPKKSAGIANIADHFGANAGKRYLTGAAISKQFGLAASDVAAPVSTPKLRPSVRGDYGRSYAMAA</sequence>
<comment type="caution">
    <text evidence="1">The sequence shown here is derived from an EMBL/GenBank/DDBJ whole genome shotgun (WGS) entry which is preliminary data.</text>
</comment>
<dbReference type="AlphaFoldDB" id="A0A2W4ZLF3"/>
<organism evidence="1 2">
    <name type="scientific">Micavibrio aeruginosavorus</name>
    <dbReference type="NCBI Taxonomy" id="349221"/>
    <lineage>
        <taxon>Bacteria</taxon>
        <taxon>Pseudomonadati</taxon>
        <taxon>Bdellovibrionota</taxon>
        <taxon>Bdellovibrionia</taxon>
        <taxon>Bdellovibrionales</taxon>
        <taxon>Pseudobdellovibrionaceae</taxon>
        <taxon>Micavibrio</taxon>
    </lineage>
</organism>
<reference evidence="1 2" key="1">
    <citation type="submission" date="2017-08" db="EMBL/GenBank/DDBJ databases">
        <title>Infants hospitalized years apart are colonized by the same room-sourced microbial strains.</title>
        <authorList>
            <person name="Brooks B."/>
            <person name="Olm M.R."/>
            <person name="Firek B.A."/>
            <person name="Baker R."/>
            <person name="Thomas B.C."/>
            <person name="Morowitz M.J."/>
            <person name="Banfield J.F."/>
        </authorList>
    </citation>
    <scope>NUCLEOTIDE SEQUENCE [LARGE SCALE GENOMIC DNA]</scope>
    <source>
        <strain evidence="1">S2_018_000_R2_104</strain>
    </source>
</reference>
<evidence type="ECO:0000313" key="1">
    <source>
        <dbReference type="EMBL" id="PZO81542.1"/>
    </source>
</evidence>
<evidence type="ECO:0000313" key="2">
    <source>
        <dbReference type="Proteomes" id="UP000249557"/>
    </source>
</evidence>